<accession>A0A0G1JLT3</accession>
<comment type="caution">
    <text evidence="2">The sequence shown here is derived from an EMBL/GenBank/DDBJ whole genome shotgun (WGS) entry which is preliminary data.</text>
</comment>
<keyword evidence="1" id="KW-0472">Membrane</keyword>
<dbReference type="Proteomes" id="UP000034835">
    <property type="component" value="Unassembled WGS sequence"/>
</dbReference>
<keyword evidence="1" id="KW-1133">Transmembrane helix</keyword>
<sequence length="126" mass="14102">MLRLNESEPNNTETTKAFIENNWSKALMLAGAAGMVGAAVWLTARYLRFSKKRTEIEDRNLRLVENEVELGSDETSVILETGTYLGDISGEEGRKALIDLAKNMDDEQAIEALKTLREVLNVTKKK</sequence>
<evidence type="ECO:0000256" key="1">
    <source>
        <dbReference type="SAM" id="Phobius"/>
    </source>
</evidence>
<gene>
    <name evidence="2" type="ORF">UW68_C0040G0007</name>
</gene>
<dbReference type="AlphaFoldDB" id="A0A0G1JLT3"/>
<keyword evidence="1" id="KW-0812">Transmembrane</keyword>
<evidence type="ECO:0000313" key="2">
    <source>
        <dbReference type="EMBL" id="KKT72325.1"/>
    </source>
</evidence>
<dbReference type="EMBL" id="LCJG01000040">
    <property type="protein sequence ID" value="KKT72325.1"/>
    <property type="molecule type" value="Genomic_DNA"/>
</dbReference>
<evidence type="ECO:0000313" key="3">
    <source>
        <dbReference type="Proteomes" id="UP000034835"/>
    </source>
</evidence>
<proteinExistence type="predicted"/>
<organism evidence="2 3">
    <name type="scientific">Candidatus Collierbacteria bacterium GW2011_GWB1_44_6</name>
    <dbReference type="NCBI Taxonomy" id="1618384"/>
    <lineage>
        <taxon>Bacteria</taxon>
        <taxon>Candidatus Collieribacteriota</taxon>
    </lineage>
</organism>
<name>A0A0G1JLT3_9BACT</name>
<protein>
    <submittedName>
        <fullName evidence="2">Uncharacterized protein</fullName>
    </submittedName>
</protein>
<reference evidence="2 3" key="1">
    <citation type="journal article" date="2015" name="Nature">
        <title>rRNA introns, odd ribosomes, and small enigmatic genomes across a large radiation of phyla.</title>
        <authorList>
            <person name="Brown C.T."/>
            <person name="Hug L.A."/>
            <person name="Thomas B.C."/>
            <person name="Sharon I."/>
            <person name="Castelle C.J."/>
            <person name="Singh A."/>
            <person name="Wilkins M.J."/>
            <person name="Williams K.H."/>
            <person name="Banfield J.F."/>
        </authorList>
    </citation>
    <scope>NUCLEOTIDE SEQUENCE [LARGE SCALE GENOMIC DNA]</scope>
</reference>
<feature type="transmembrane region" description="Helical" evidence="1">
    <location>
        <begin position="26"/>
        <end position="44"/>
    </location>
</feature>